<accession>A0A239K4X0</accession>
<keyword evidence="3" id="KW-0238">DNA-binding</keyword>
<dbReference type="AlphaFoldDB" id="A0A239K4X0"/>
<dbReference type="PANTHER" id="PTHR34580:SF1">
    <property type="entry name" value="PROTEIN PAFC"/>
    <property type="match status" value="1"/>
</dbReference>
<evidence type="ECO:0000313" key="3">
    <source>
        <dbReference type="EMBL" id="SNT12732.1"/>
    </source>
</evidence>
<proteinExistence type="predicted"/>
<dbReference type="Pfam" id="PF13280">
    <property type="entry name" value="WYL"/>
    <property type="match status" value="1"/>
</dbReference>
<gene>
    <name evidence="3" type="ORF">SAMN05444352_12514</name>
</gene>
<evidence type="ECO:0000313" key="4">
    <source>
        <dbReference type="Proteomes" id="UP000198407"/>
    </source>
</evidence>
<sequence>MSEKTSKDDRRRTLTRILHRAGTALTTEALHDLLREWTGQSPHIKTTLRDLKALVLERQVMGEKPQGQKSHRWKLHKQVRLDLVLTPTESMTLLAVLQHSERFGFKLVTEQLVELRDYAQGVITRNAQQDLVAQGRITSGTRFMTLLPGCYDPAHLEIIQTAMLKGESLKVAYRPRDAADAECTYVLKPLALSFQDSNIYLSAYIHSEQWSNGAPPEPGTARGKYSSNGPGTTCVLMLHRVLSVRTDFLDIPEPDNYRVESFEVQKDLMTLHGKEAIKLTLRLEPNLLNRLTENRLSETQHIEPTESGAILSCSVQDTQGLRLFLLSNADEIEVLAPGYLREHIRGRLKKALGMYEKGNASA</sequence>
<dbReference type="Proteomes" id="UP000198407">
    <property type="component" value="Unassembled WGS sequence"/>
</dbReference>
<dbReference type="STRING" id="1215104.GCA_000730585_02401"/>
<keyword evidence="4" id="KW-1185">Reference proteome</keyword>
<dbReference type="Pfam" id="PF25583">
    <property type="entry name" value="WCX"/>
    <property type="match status" value="1"/>
</dbReference>
<feature type="domain" description="WCX" evidence="2">
    <location>
        <begin position="276"/>
        <end position="352"/>
    </location>
</feature>
<evidence type="ECO:0000259" key="2">
    <source>
        <dbReference type="Pfam" id="PF25583"/>
    </source>
</evidence>
<evidence type="ECO:0000259" key="1">
    <source>
        <dbReference type="Pfam" id="PF13280"/>
    </source>
</evidence>
<dbReference type="GO" id="GO:0003677">
    <property type="term" value="F:DNA binding"/>
    <property type="evidence" value="ECO:0007669"/>
    <property type="project" value="UniProtKB-KW"/>
</dbReference>
<name>A0A239K4X0_9PSED</name>
<dbReference type="InterPro" id="IPR051534">
    <property type="entry name" value="CBASS_pafABC_assoc_protein"/>
</dbReference>
<dbReference type="EMBL" id="FZOL01000025">
    <property type="protein sequence ID" value="SNT12732.1"/>
    <property type="molecule type" value="Genomic_DNA"/>
</dbReference>
<feature type="domain" description="WYL" evidence="1">
    <location>
        <begin position="155"/>
        <end position="208"/>
    </location>
</feature>
<protein>
    <submittedName>
        <fullName evidence="3">Predicted DNA-binding transcriptional regulator YafY, contains an HTH and WYL domains</fullName>
    </submittedName>
</protein>
<dbReference type="InterPro" id="IPR026881">
    <property type="entry name" value="WYL_dom"/>
</dbReference>
<dbReference type="OrthoDB" id="6997152at2"/>
<reference evidence="4" key="1">
    <citation type="submission" date="2017-06" db="EMBL/GenBank/DDBJ databases">
        <authorList>
            <person name="Varghese N."/>
            <person name="Submissions S."/>
        </authorList>
    </citation>
    <scope>NUCLEOTIDE SEQUENCE [LARGE SCALE GENOMIC DNA]</scope>
    <source>
        <strain evidence="4">DSM 22348</strain>
    </source>
</reference>
<organism evidence="3 4">
    <name type="scientific">Pseudomonas japonica</name>
    <dbReference type="NCBI Taxonomy" id="256466"/>
    <lineage>
        <taxon>Bacteria</taxon>
        <taxon>Pseudomonadati</taxon>
        <taxon>Pseudomonadota</taxon>
        <taxon>Gammaproteobacteria</taxon>
        <taxon>Pseudomonadales</taxon>
        <taxon>Pseudomonadaceae</taxon>
        <taxon>Pseudomonas</taxon>
    </lineage>
</organism>
<dbReference type="PANTHER" id="PTHR34580">
    <property type="match status" value="1"/>
</dbReference>
<dbReference type="InterPro" id="IPR057727">
    <property type="entry name" value="WCX_dom"/>
</dbReference>
<dbReference type="RefSeq" id="WP_042125903.1">
    <property type="nucleotide sequence ID" value="NZ_FZOL01000025.1"/>
</dbReference>